<dbReference type="CDD" id="cd06263">
    <property type="entry name" value="MAM"/>
    <property type="match status" value="1"/>
</dbReference>
<keyword evidence="3" id="KW-0336">GPI-anchor</keyword>
<dbReference type="InterPro" id="IPR003599">
    <property type="entry name" value="Ig_sub"/>
</dbReference>
<feature type="domain" description="Ig-like" evidence="12">
    <location>
        <begin position="242"/>
        <end position="326"/>
    </location>
</feature>
<dbReference type="Pfam" id="PF13927">
    <property type="entry name" value="Ig_3"/>
    <property type="match status" value="5"/>
</dbReference>
<evidence type="ECO:0000256" key="9">
    <source>
        <dbReference type="SAM" id="MobiDB-lite"/>
    </source>
</evidence>
<feature type="domain" description="Ig-like" evidence="12">
    <location>
        <begin position="446"/>
        <end position="537"/>
    </location>
</feature>
<reference evidence="15" key="1">
    <citation type="submission" date="2025-08" db="UniProtKB">
        <authorList>
            <consortium name="RefSeq"/>
        </authorList>
    </citation>
    <scope>IDENTIFICATION</scope>
    <source>
        <tissue evidence="15">Sperm</tissue>
    </source>
</reference>
<evidence type="ECO:0000256" key="7">
    <source>
        <dbReference type="ARBA" id="ARBA00023288"/>
    </source>
</evidence>
<dbReference type="Pfam" id="PF00629">
    <property type="entry name" value="MAM"/>
    <property type="match status" value="1"/>
</dbReference>
<dbReference type="InterPro" id="IPR003961">
    <property type="entry name" value="FN3_dom"/>
</dbReference>
<feature type="region of interest" description="Disordered" evidence="9">
    <location>
        <begin position="780"/>
        <end position="800"/>
    </location>
</feature>
<feature type="compositionally biased region" description="Polar residues" evidence="9">
    <location>
        <begin position="780"/>
        <end position="789"/>
    </location>
</feature>
<dbReference type="CDD" id="cd00096">
    <property type="entry name" value="Ig"/>
    <property type="match status" value="2"/>
</dbReference>
<dbReference type="InterPro" id="IPR036116">
    <property type="entry name" value="FN3_sf"/>
</dbReference>
<dbReference type="GO" id="GO:0098552">
    <property type="term" value="C:side of membrane"/>
    <property type="evidence" value="ECO:0007669"/>
    <property type="project" value="UniProtKB-KW"/>
</dbReference>
<dbReference type="CDD" id="cd00063">
    <property type="entry name" value="FN3"/>
    <property type="match status" value="1"/>
</dbReference>
<feature type="chain" id="PRO_5042466470" evidence="10">
    <location>
        <begin position="17"/>
        <end position="975"/>
    </location>
</feature>
<keyword evidence="14" id="KW-1185">Reference proteome</keyword>
<feature type="signal peptide" evidence="10">
    <location>
        <begin position="1"/>
        <end position="16"/>
    </location>
</feature>
<evidence type="ECO:0000256" key="5">
    <source>
        <dbReference type="ARBA" id="ARBA00023157"/>
    </source>
</evidence>
<dbReference type="KEGG" id="pmrn:116943279"/>
<dbReference type="InterPro" id="IPR050958">
    <property type="entry name" value="Cell_Adh-Cytoskel_Orgn"/>
</dbReference>
<dbReference type="SMART" id="SM00137">
    <property type="entry name" value="MAM"/>
    <property type="match status" value="1"/>
</dbReference>
<feature type="domain" description="Fibronectin type-III" evidence="13">
    <location>
        <begin position="642"/>
        <end position="743"/>
    </location>
</feature>
<dbReference type="InterPro" id="IPR013320">
    <property type="entry name" value="ConA-like_dom_sf"/>
</dbReference>
<keyword evidence="2" id="KW-1003">Cell membrane</keyword>
<evidence type="ECO:0000313" key="14">
    <source>
        <dbReference type="Proteomes" id="UP001318040"/>
    </source>
</evidence>
<accession>A0AAJ7T605</accession>
<feature type="domain" description="Ig-like" evidence="12">
    <location>
        <begin position="27"/>
        <end position="128"/>
    </location>
</feature>
<keyword evidence="4" id="KW-0472">Membrane</keyword>
<evidence type="ECO:0000259" key="11">
    <source>
        <dbReference type="PROSITE" id="PS50060"/>
    </source>
</evidence>
<name>A0AAJ7T605_PETMA</name>
<dbReference type="InterPro" id="IPR036179">
    <property type="entry name" value="Ig-like_dom_sf"/>
</dbReference>
<evidence type="ECO:0000256" key="2">
    <source>
        <dbReference type="ARBA" id="ARBA00022475"/>
    </source>
</evidence>
<feature type="domain" description="Ig-like" evidence="12">
    <location>
        <begin position="341"/>
        <end position="434"/>
    </location>
</feature>
<keyword evidence="6" id="KW-0325">Glycoprotein</keyword>
<dbReference type="Gene3D" id="2.60.40.10">
    <property type="entry name" value="Immunoglobulins"/>
    <property type="match status" value="7"/>
</dbReference>
<dbReference type="Proteomes" id="UP001318040">
    <property type="component" value="Chromosome 17"/>
</dbReference>
<evidence type="ECO:0000313" key="15">
    <source>
        <dbReference type="RefSeq" id="XP_032811887.1"/>
    </source>
</evidence>
<dbReference type="GO" id="GO:0050808">
    <property type="term" value="P:synapse organization"/>
    <property type="evidence" value="ECO:0007669"/>
    <property type="project" value="TreeGrafter"/>
</dbReference>
<dbReference type="GO" id="GO:0005886">
    <property type="term" value="C:plasma membrane"/>
    <property type="evidence" value="ECO:0007669"/>
    <property type="project" value="UniProtKB-SubCell"/>
</dbReference>
<sequence length="975" mass="107193">MGVASLLLCLTGIALAEMSGPGVYSPPQARIVHSGQACNYNNEGYSERIYTIREGDTLELTCLVAGHPRPQQVRWTKTAGIGSDRFLETTVFNETLRIAHIQRQQGGRYYCRAENGIGQPAIRSFRVEVYYLDTPVLTVHQSVGDAKEYYQERTVFLRCSGNSSPPALFTWRRDGQPLRQDLDAGITIYEPLFTQGETKILKLKNLRATDYATYSCVASVRNVCDLPDRQADFRLTNMTAAPSIRIRGPDALIVNPEETVSLQCEVLGGWPRPSLSWARLGGQPLPPGARVVRGNLTLPRVSGEHAGSYQCSASNGVGGSVRKSITIIVRTLRQGRFWITPDPYHEDVNIQIGREVKISCQVEAIPQEELSYMWHKNGRALRSTERMVISSNDADFQPGTSSLDIIDLKFTDFGTYTCVASLGTPGSAGIPDISIDVNISSSTVPPSVSVPKGRSAVTAQEGRPAELQCAVSGKPKPVLLWSRADREAPMPDGSMRSVSYDGSLRFANVTRDMAGVYRCQTDRYNGFNVAPREASITLNVHYPPQVDPPHSEVRQALGRSVSLRCSVLRASPARPLLHEWLLGDRVLTSGRLETPGEPWDIERLSRSSYGTYNFTVLNEAGAASCLFTLTGRAYPPEFFFDTASPVRSTRGDTYSYELQWTQMNPDAVDQVTSYKLEYRQVGQGRWDRVEVTVRSVLRRGDLMSHTLSDLTKPRAYEVRLTPVTAFGDGDSASRILRYYEAPTLSPQTGDASCGFEDDSLCGFSLDPNGNFNWTRQSAATRSPKFTPNTGPVADRAGSKTGRRGSRGFFMFIETSRPRNLGDRARLLSPVYHVTPPRTSSGLSAFCLYFYYHMYGKHIGSLNIYVRSPGALDTQVWTRGGNQGDTWHRANVTITPPGPFQLIVEGIRGSGVEGDIAIDDVTVVDGNCEKPSISSGEAKQSQQQSLRNVPGPRLGPAPRPGGLAPLPQVMLGTASW</sequence>
<evidence type="ECO:0000256" key="4">
    <source>
        <dbReference type="ARBA" id="ARBA00023136"/>
    </source>
</evidence>
<organism evidence="14 15">
    <name type="scientific">Petromyzon marinus</name>
    <name type="common">Sea lamprey</name>
    <dbReference type="NCBI Taxonomy" id="7757"/>
    <lineage>
        <taxon>Eukaryota</taxon>
        <taxon>Metazoa</taxon>
        <taxon>Chordata</taxon>
        <taxon>Craniata</taxon>
        <taxon>Vertebrata</taxon>
        <taxon>Cyclostomata</taxon>
        <taxon>Hyperoartia</taxon>
        <taxon>Petromyzontiformes</taxon>
        <taxon>Petromyzontidae</taxon>
        <taxon>Petromyzon</taxon>
    </lineage>
</organism>
<dbReference type="SUPFAM" id="SSF48726">
    <property type="entry name" value="Immunoglobulin"/>
    <property type="match status" value="6"/>
</dbReference>
<dbReference type="InterPro" id="IPR013783">
    <property type="entry name" value="Ig-like_fold"/>
</dbReference>
<evidence type="ECO:0000256" key="3">
    <source>
        <dbReference type="ARBA" id="ARBA00022622"/>
    </source>
</evidence>
<evidence type="ECO:0000259" key="13">
    <source>
        <dbReference type="PROSITE" id="PS50853"/>
    </source>
</evidence>
<dbReference type="SMART" id="SM00408">
    <property type="entry name" value="IGc2"/>
    <property type="match status" value="6"/>
</dbReference>
<dbReference type="AlphaFoldDB" id="A0AAJ7T605"/>
<keyword evidence="8" id="KW-0393">Immunoglobulin domain</keyword>
<evidence type="ECO:0000256" key="8">
    <source>
        <dbReference type="ARBA" id="ARBA00023319"/>
    </source>
</evidence>
<keyword evidence="5" id="KW-1015">Disulfide bond</keyword>
<dbReference type="PANTHER" id="PTHR45080:SF35">
    <property type="entry name" value="MAM DOMAIN-CONTAINING GLYCOSYLPHOSPHATIDYLINOSITOL ANCHOR 2"/>
    <property type="match status" value="1"/>
</dbReference>
<dbReference type="GO" id="GO:0008046">
    <property type="term" value="F:axon guidance receptor activity"/>
    <property type="evidence" value="ECO:0007669"/>
    <property type="project" value="TreeGrafter"/>
</dbReference>
<dbReference type="PROSITE" id="PS50835">
    <property type="entry name" value="IG_LIKE"/>
    <property type="match status" value="5"/>
</dbReference>
<dbReference type="FunFam" id="2.60.120.200:FF:000019">
    <property type="entry name" value="MAM domain containing glycosylphosphatidylinositol anchor 2"/>
    <property type="match status" value="1"/>
</dbReference>
<evidence type="ECO:0000256" key="6">
    <source>
        <dbReference type="ARBA" id="ARBA00023180"/>
    </source>
</evidence>
<dbReference type="Gene3D" id="2.60.120.200">
    <property type="match status" value="1"/>
</dbReference>
<dbReference type="PANTHER" id="PTHR45080">
    <property type="entry name" value="CONTACTIN 5"/>
    <property type="match status" value="1"/>
</dbReference>
<dbReference type="InterPro" id="IPR003598">
    <property type="entry name" value="Ig_sub2"/>
</dbReference>
<dbReference type="RefSeq" id="XP_032811887.1">
    <property type="nucleotide sequence ID" value="XM_032955996.1"/>
</dbReference>
<keyword evidence="7" id="KW-0449">Lipoprotein</keyword>
<dbReference type="GO" id="GO:0030424">
    <property type="term" value="C:axon"/>
    <property type="evidence" value="ECO:0007669"/>
    <property type="project" value="TreeGrafter"/>
</dbReference>
<dbReference type="SUPFAM" id="SSF49899">
    <property type="entry name" value="Concanavalin A-like lectins/glucanases"/>
    <property type="match status" value="1"/>
</dbReference>
<evidence type="ECO:0000256" key="1">
    <source>
        <dbReference type="ARBA" id="ARBA00004609"/>
    </source>
</evidence>
<dbReference type="FunFam" id="2.60.40.10:FF:000243">
    <property type="entry name" value="MAM domain-containing glycosylphosphatidylinositol anchor protein 1"/>
    <property type="match status" value="1"/>
</dbReference>
<dbReference type="PROSITE" id="PS50853">
    <property type="entry name" value="FN3"/>
    <property type="match status" value="1"/>
</dbReference>
<dbReference type="GeneID" id="116943279"/>
<dbReference type="GO" id="GO:0007156">
    <property type="term" value="P:homophilic cell adhesion via plasma membrane adhesion molecules"/>
    <property type="evidence" value="ECO:0007669"/>
    <property type="project" value="TreeGrafter"/>
</dbReference>
<feature type="region of interest" description="Disordered" evidence="9">
    <location>
        <begin position="929"/>
        <end position="975"/>
    </location>
</feature>
<dbReference type="FunFam" id="2.60.40.10:FF:000240">
    <property type="entry name" value="MAM domain containing glycosylphosphatidylinositol anchor 1"/>
    <property type="match status" value="1"/>
</dbReference>
<dbReference type="GO" id="GO:0043025">
    <property type="term" value="C:neuronal cell body"/>
    <property type="evidence" value="ECO:0007669"/>
    <property type="project" value="TreeGrafter"/>
</dbReference>
<keyword evidence="10" id="KW-0732">Signal</keyword>
<dbReference type="SUPFAM" id="SSF49265">
    <property type="entry name" value="Fibronectin type III"/>
    <property type="match status" value="1"/>
</dbReference>
<dbReference type="PROSITE" id="PS50060">
    <property type="entry name" value="MAM_2"/>
    <property type="match status" value="1"/>
</dbReference>
<feature type="domain" description="Ig-like" evidence="12">
    <location>
        <begin position="135"/>
        <end position="219"/>
    </location>
</feature>
<protein>
    <submittedName>
        <fullName evidence="15">MAM domain-containing glycosylphosphatidylinositol anchor protein 2-like isoform X1</fullName>
    </submittedName>
</protein>
<comment type="subcellular location">
    <subcellularLocation>
        <location evidence="1">Cell membrane</location>
        <topology evidence="1">Lipid-anchor</topology>
        <topology evidence="1">GPI-anchor</topology>
    </subcellularLocation>
</comment>
<dbReference type="InterPro" id="IPR000998">
    <property type="entry name" value="MAM_dom"/>
</dbReference>
<feature type="domain" description="MAM" evidence="11">
    <location>
        <begin position="751"/>
        <end position="929"/>
    </location>
</feature>
<proteinExistence type="predicted"/>
<evidence type="ECO:0000256" key="10">
    <source>
        <dbReference type="SAM" id="SignalP"/>
    </source>
</evidence>
<feature type="compositionally biased region" description="Polar residues" evidence="9">
    <location>
        <begin position="931"/>
        <end position="946"/>
    </location>
</feature>
<evidence type="ECO:0000259" key="12">
    <source>
        <dbReference type="PROSITE" id="PS50835"/>
    </source>
</evidence>
<gene>
    <name evidence="15" type="primary">LOC116943279</name>
</gene>
<dbReference type="SMART" id="SM00409">
    <property type="entry name" value="IG"/>
    <property type="match status" value="6"/>
</dbReference>
<dbReference type="InterPro" id="IPR007110">
    <property type="entry name" value="Ig-like_dom"/>
</dbReference>